<dbReference type="EC" id="3.1.3.5" evidence="1"/>
<dbReference type="NCBIfam" id="TIGR01549">
    <property type="entry name" value="HAD-SF-IA-v1"/>
    <property type="match status" value="1"/>
</dbReference>
<dbReference type="SFLD" id="SFLDG01135">
    <property type="entry name" value="C1.5.6:_HAD__Beta-PGM__Phospha"/>
    <property type="match status" value="1"/>
</dbReference>
<dbReference type="Proteomes" id="UP001597252">
    <property type="component" value="Unassembled WGS sequence"/>
</dbReference>
<dbReference type="Gene3D" id="3.40.50.1000">
    <property type="entry name" value="HAD superfamily/HAD-like"/>
    <property type="match status" value="1"/>
</dbReference>
<dbReference type="PANTHER" id="PTHR47478">
    <property type="match status" value="1"/>
</dbReference>
<sequence length="227" mass="26104">MYRNLFFDVDDTLLDFEAGELTSLAATFRRQQIPYTPQLEAAYLQINTSLWQRYERGEIQREQIFATRMPTLFKRLHLNGDPMAAERYYMHTVNQQAILLPHVIETLAALQDFHLFVVSNGIEKAQQFRLTKSHLIDYFDDVFVSDSVGAPKPTAAFFDYVAKRTPHYEPQTALIIGDSLTSDIQGGQNAHIDTVWFNPHFIPNRGQQQPTYQLSEFSDLTKIVAAN</sequence>
<reference evidence="2" key="1">
    <citation type="journal article" date="2019" name="Int. J. Syst. Evol. Microbiol.">
        <title>The Global Catalogue of Microorganisms (GCM) 10K type strain sequencing project: providing services to taxonomists for standard genome sequencing and annotation.</title>
        <authorList>
            <consortium name="The Broad Institute Genomics Platform"/>
            <consortium name="The Broad Institute Genome Sequencing Center for Infectious Disease"/>
            <person name="Wu L."/>
            <person name="Ma J."/>
        </authorList>
    </citation>
    <scope>NUCLEOTIDE SEQUENCE [LARGE SCALE GENOMIC DNA]</scope>
    <source>
        <strain evidence="2">CCM 8903</strain>
    </source>
</reference>
<dbReference type="Gene3D" id="1.10.150.240">
    <property type="entry name" value="Putative phosphatase, domain 2"/>
    <property type="match status" value="1"/>
</dbReference>
<dbReference type="SFLD" id="SFLDG01129">
    <property type="entry name" value="C1.5:_HAD__Beta-PGM__Phosphata"/>
    <property type="match status" value="1"/>
</dbReference>
<dbReference type="GO" id="GO:0008253">
    <property type="term" value="F:5'-nucleotidase activity"/>
    <property type="evidence" value="ECO:0007669"/>
    <property type="project" value="UniProtKB-EC"/>
</dbReference>
<dbReference type="PANTHER" id="PTHR47478:SF1">
    <property type="entry name" value="PYRIMIDINE 5'-NUCLEOTIDASE YJJG"/>
    <property type="match status" value="1"/>
</dbReference>
<dbReference type="InterPro" id="IPR041492">
    <property type="entry name" value="HAD_2"/>
</dbReference>
<dbReference type="InterPro" id="IPR023214">
    <property type="entry name" value="HAD_sf"/>
</dbReference>
<protein>
    <submittedName>
        <fullName evidence="1">YjjG family noncanonical pyrimidine nucleotidase</fullName>
        <ecNumber evidence="1">3.1.3.5</ecNumber>
    </submittedName>
</protein>
<dbReference type="InterPro" id="IPR036412">
    <property type="entry name" value="HAD-like_sf"/>
</dbReference>
<keyword evidence="1" id="KW-0378">Hydrolase</keyword>
<dbReference type="SFLD" id="SFLDS00003">
    <property type="entry name" value="Haloacid_Dehalogenase"/>
    <property type="match status" value="1"/>
</dbReference>
<dbReference type="RefSeq" id="WP_125754274.1">
    <property type="nucleotide sequence ID" value="NZ_JBHTON010000034.1"/>
</dbReference>
<accession>A0ABW4E8Q1</accession>
<dbReference type="NCBIfam" id="TIGR02254">
    <property type="entry name" value="YjjG_YfnB"/>
    <property type="match status" value="1"/>
</dbReference>
<evidence type="ECO:0000313" key="1">
    <source>
        <dbReference type="EMBL" id="MFD1485583.1"/>
    </source>
</evidence>
<dbReference type="InterPro" id="IPR006439">
    <property type="entry name" value="HAD-SF_hydro_IA"/>
</dbReference>
<dbReference type="SUPFAM" id="SSF56784">
    <property type="entry name" value="HAD-like"/>
    <property type="match status" value="1"/>
</dbReference>
<evidence type="ECO:0000313" key="2">
    <source>
        <dbReference type="Proteomes" id="UP001597252"/>
    </source>
</evidence>
<dbReference type="InterPro" id="IPR052550">
    <property type="entry name" value="Pyrimidine_5'-ntase_YjjG"/>
</dbReference>
<dbReference type="EMBL" id="JBHTON010000034">
    <property type="protein sequence ID" value="MFD1485583.1"/>
    <property type="molecule type" value="Genomic_DNA"/>
</dbReference>
<dbReference type="NCBIfam" id="TIGR01509">
    <property type="entry name" value="HAD-SF-IA-v3"/>
    <property type="match status" value="1"/>
</dbReference>
<proteinExistence type="predicted"/>
<organism evidence="1 2">
    <name type="scientific">Lacticaseibacillus baoqingensis</name>
    <dbReference type="NCBI Taxonomy" id="2486013"/>
    <lineage>
        <taxon>Bacteria</taxon>
        <taxon>Bacillati</taxon>
        <taxon>Bacillota</taxon>
        <taxon>Bacilli</taxon>
        <taxon>Lactobacillales</taxon>
        <taxon>Lactobacillaceae</taxon>
        <taxon>Lacticaseibacillus</taxon>
    </lineage>
</organism>
<dbReference type="InterPro" id="IPR011951">
    <property type="entry name" value="HAD-SF_hydro_IA_YjjG/PynA"/>
</dbReference>
<comment type="caution">
    <text evidence="1">The sequence shown here is derived from an EMBL/GenBank/DDBJ whole genome shotgun (WGS) entry which is preliminary data.</text>
</comment>
<keyword evidence="2" id="KW-1185">Reference proteome</keyword>
<dbReference type="Pfam" id="PF13419">
    <property type="entry name" value="HAD_2"/>
    <property type="match status" value="1"/>
</dbReference>
<dbReference type="InterPro" id="IPR023198">
    <property type="entry name" value="PGP-like_dom2"/>
</dbReference>
<gene>
    <name evidence="1" type="ORF">ACFQ5J_10115</name>
</gene>
<name>A0ABW4E8Q1_9LACO</name>